<keyword evidence="2" id="KW-1185">Reference proteome</keyword>
<accession>A0ACC5RFB6</accession>
<sequence length="419" mass="45006">MNITPTSGPHASFHALLSGFSRFGATAAGGIHRPEGTPANGEARQFMADWLKQRGYRLVVDRIGNMFGIVDFAGPDAPMIMTGSHIDSQPNGGCLDGTYGVVAGCVAAETIAADIRAGRLAPKANLCIAAWTNEEGARWQPSTLGSGTYVGDFKLDYALARRDGDGVSVRDALSEIGWLGEDEAPALPSAYVELHVECGPVLERRNLRFGIFKRWWGCRKIELRVDGAPSHTGPTLMSERRDALLAAAQIITAVRSFVDLVPKDVMHSSVGRIEVSPNSPNVVPSRVRLFIELRSADEKVIDDAYARLEAKIAETAAATQTQMEIERDEYRRPGRFSDSLAALAEDAARDMAIDVLALDTIPAHDAVRLAPFTPSIVIAVPSIGGLCHTPLERTDPADLALGLDVLTNMLRTLVTKGGV</sequence>
<name>A0ACC5RFB6_9HYPH</name>
<organism evidence="1 2">
    <name type="scientific">Taklimakanibacter albus</name>
    <dbReference type="NCBI Taxonomy" id="2800327"/>
    <lineage>
        <taxon>Bacteria</taxon>
        <taxon>Pseudomonadati</taxon>
        <taxon>Pseudomonadota</taxon>
        <taxon>Alphaproteobacteria</taxon>
        <taxon>Hyphomicrobiales</taxon>
        <taxon>Aestuariivirgaceae</taxon>
        <taxon>Taklimakanibacter</taxon>
    </lineage>
</organism>
<dbReference type="EMBL" id="JAENHL010000008">
    <property type="protein sequence ID" value="MBK1871278.1"/>
    <property type="molecule type" value="Genomic_DNA"/>
</dbReference>
<evidence type="ECO:0000313" key="2">
    <source>
        <dbReference type="Proteomes" id="UP000616151"/>
    </source>
</evidence>
<keyword evidence="1" id="KW-0378">Hydrolase</keyword>
<dbReference type="Proteomes" id="UP000616151">
    <property type="component" value="Unassembled WGS sequence"/>
</dbReference>
<protein>
    <submittedName>
        <fullName evidence="1">Zn-dependent hydrolase</fullName>
    </submittedName>
</protein>
<evidence type="ECO:0000313" key="1">
    <source>
        <dbReference type="EMBL" id="MBK1871278.1"/>
    </source>
</evidence>
<comment type="caution">
    <text evidence="1">The sequence shown here is derived from an EMBL/GenBank/DDBJ whole genome shotgun (WGS) entry which is preliminary data.</text>
</comment>
<reference evidence="1" key="1">
    <citation type="submission" date="2021-01" db="EMBL/GenBank/DDBJ databases">
        <authorList>
            <person name="Sun Q."/>
        </authorList>
    </citation>
    <scope>NUCLEOTIDE SEQUENCE</scope>
    <source>
        <strain evidence="1">YIM B02566</strain>
    </source>
</reference>
<proteinExistence type="predicted"/>
<gene>
    <name evidence="1" type="ORF">JHL16_33235</name>
</gene>